<evidence type="ECO:0000313" key="2">
    <source>
        <dbReference type="EMBL" id="GFY82626.1"/>
    </source>
</evidence>
<evidence type="ECO:0000313" key="3">
    <source>
        <dbReference type="Proteomes" id="UP000585474"/>
    </source>
</evidence>
<dbReference type="Proteomes" id="UP000585474">
    <property type="component" value="Unassembled WGS sequence"/>
</dbReference>
<evidence type="ECO:0000256" key="1">
    <source>
        <dbReference type="SAM" id="MobiDB-lite"/>
    </source>
</evidence>
<feature type="region of interest" description="Disordered" evidence="1">
    <location>
        <begin position="64"/>
        <end position="105"/>
    </location>
</feature>
<dbReference type="AlphaFoldDB" id="A0A7J0E8Y7"/>
<accession>A0A7J0E8Y7</accession>
<organism evidence="2 3">
    <name type="scientific">Actinidia rufa</name>
    <dbReference type="NCBI Taxonomy" id="165716"/>
    <lineage>
        <taxon>Eukaryota</taxon>
        <taxon>Viridiplantae</taxon>
        <taxon>Streptophyta</taxon>
        <taxon>Embryophyta</taxon>
        <taxon>Tracheophyta</taxon>
        <taxon>Spermatophyta</taxon>
        <taxon>Magnoliopsida</taxon>
        <taxon>eudicotyledons</taxon>
        <taxon>Gunneridae</taxon>
        <taxon>Pentapetalae</taxon>
        <taxon>asterids</taxon>
        <taxon>Ericales</taxon>
        <taxon>Actinidiaceae</taxon>
        <taxon>Actinidia</taxon>
    </lineage>
</organism>
<dbReference type="OrthoDB" id="1737944at2759"/>
<gene>
    <name evidence="2" type="ORF">Acr_02g0008660</name>
</gene>
<keyword evidence="3" id="KW-1185">Reference proteome</keyword>
<comment type="caution">
    <text evidence="2">The sequence shown here is derived from an EMBL/GenBank/DDBJ whole genome shotgun (WGS) entry which is preliminary data.</text>
</comment>
<proteinExistence type="predicted"/>
<reference evidence="2 3" key="1">
    <citation type="submission" date="2019-07" db="EMBL/GenBank/DDBJ databases">
        <title>De Novo Assembly of kiwifruit Actinidia rufa.</title>
        <authorList>
            <person name="Sugita-Konishi S."/>
            <person name="Sato K."/>
            <person name="Mori E."/>
            <person name="Abe Y."/>
            <person name="Kisaki G."/>
            <person name="Hamano K."/>
            <person name="Suezawa K."/>
            <person name="Otani M."/>
            <person name="Fukuda T."/>
            <person name="Manabe T."/>
            <person name="Gomi K."/>
            <person name="Tabuchi M."/>
            <person name="Akimitsu K."/>
            <person name="Kataoka I."/>
        </authorList>
    </citation>
    <scope>NUCLEOTIDE SEQUENCE [LARGE SCALE GENOMIC DNA]</scope>
    <source>
        <strain evidence="3">cv. Fuchu</strain>
    </source>
</reference>
<protein>
    <submittedName>
        <fullName evidence="2">Uncharacterized protein</fullName>
    </submittedName>
</protein>
<name>A0A7J0E8Y7_9ERIC</name>
<sequence length="240" mass="26932">MIGDLKAEPPLWHEDSRRKPCENRRDLLLEFFFQARHPGTISGQQLGEAAHRLVVNSLQVRENSNGYSNQMHGPPRSYATTHEPPLSSYQNNRHHGHERNSTEAATTDYPAETAQGHHPLITSHNRTKSTWCYGHPYTSPTVQNSSSRSCHQHVHGYYPPIGPILDLKGTTNVLPKTVSVPFMDTTRQGSNEMVEIGILHMVLVMFKLPLPFQQEPVSINMVDATATETTDPMVLLAIII</sequence>
<dbReference type="EMBL" id="BJWL01000002">
    <property type="protein sequence ID" value="GFY82626.1"/>
    <property type="molecule type" value="Genomic_DNA"/>
</dbReference>